<sequence>MIMVTDLAKDDEKIKGVRGAALGYLNANNAPFRADLVRIVNENGEKLDEMETLN</sequence>
<reference evidence="1 2" key="1">
    <citation type="submission" date="2023-07" db="EMBL/GenBank/DDBJ databases">
        <title>Genomic Encyclopedia of Type Strains, Phase IV (KMG-IV): sequencing the most valuable type-strain genomes for metagenomic binning, comparative biology and taxonomic classification.</title>
        <authorList>
            <person name="Goeker M."/>
        </authorList>
    </citation>
    <scope>NUCLEOTIDE SEQUENCE [LARGE SCALE GENOMIC DNA]</scope>
    <source>
        <strain evidence="1 2">DSM 19092</strain>
    </source>
</reference>
<dbReference type="EMBL" id="JAUSTR010000048">
    <property type="protein sequence ID" value="MDQ0164093.1"/>
    <property type="molecule type" value="Genomic_DNA"/>
</dbReference>
<dbReference type="Proteomes" id="UP001225646">
    <property type="component" value="Unassembled WGS sequence"/>
</dbReference>
<protein>
    <submittedName>
        <fullName evidence="1">Uncharacterized protein</fullName>
    </submittedName>
</protein>
<evidence type="ECO:0000313" key="2">
    <source>
        <dbReference type="Proteomes" id="UP001225646"/>
    </source>
</evidence>
<gene>
    <name evidence="1" type="ORF">J2S06_003238</name>
</gene>
<proteinExistence type="predicted"/>
<evidence type="ECO:0000313" key="1">
    <source>
        <dbReference type="EMBL" id="MDQ0164093.1"/>
    </source>
</evidence>
<accession>A0ABT9VSX0</accession>
<organism evidence="1 2">
    <name type="scientific">Aeribacillus alveayuensis</name>
    <dbReference type="NCBI Taxonomy" id="279215"/>
    <lineage>
        <taxon>Bacteria</taxon>
        <taxon>Bacillati</taxon>
        <taxon>Bacillota</taxon>
        <taxon>Bacilli</taxon>
        <taxon>Bacillales</taxon>
        <taxon>Bacillaceae</taxon>
        <taxon>Aeribacillus</taxon>
    </lineage>
</organism>
<dbReference type="RefSeq" id="WP_419152964.1">
    <property type="nucleotide sequence ID" value="NZ_JAUSTR010000048.1"/>
</dbReference>
<keyword evidence="2" id="KW-1185">Reference proteome</keyword>
<name>A0ABT9VSX0_9BACI</name>
<comment type="caution">
    <text evidence="1">The sequence shown here is derived from an EMBL/GenBank/DDBJ whole genome shotgun (WGS) entry which is preliminary data.</text>
</comment>